<evidence type="ECO:0000313" key="2">
    <source>
        <dbReference type="EMBL" id="CAM74269.1"/>
    </source>
</evidence>
<protein>
    <recommendedName>
        <fullName evidence="1">UPF0262 protein MGR_0229</fullName>
    </recommendedName>
</protein>
<dbReference type="NCBIfam" id="NF002769">
    <property type="entry name" value="PRK02853.1"/>
    <property type="match status" value="1"/>
</dbReference>
<dbReference type="Pfam" id="PF06793">
    <property type="entry name" value="UPF0262"/>
    <property type="match status" value="1"/>
</dbReference>
<sequence length="158" mass="18374">MPHRQRIIHVQLDEKTMVRRKPEVEHERNIAIYDLLEENYFALQGGDFVGPYNLHLRLEDNRLIFDVRAEAGDELVQVPLPLKPFQAIVKDYFILCESYYSAIKKSTPSQIEAIDMGRRGLHNEGSELLRERLAGKVDIDFDTARRLFTLVCVLHIRG</sequence>
<organism evidence="2">
    <name type="scientific">Magnetospirillum gryphiswaldense</name>
    <dbReference type="NCBI Taxonomy" id="55518"/>
    <lineage>
        <taxon>Bacteria</taxon>
        <taxon>Pseudomonadati</taxon>
        <taxon>Pseudomonadota</taxon>
        <taxon>Alphaproteobacteria</taxon>
        <taxon>Rhodospirillales</taxon>
        <taxon>Rhodospirillaceae</taxon>
        <taxon>Magnetospirillum</taxon>
    </lineage>
</organism>
<evidence type="ECO:0000256" key="1">
    <source>
        <dbReference type="HAMAP-Rule" id="MF_00678"/>
    </source>
</evidence>
<gene>
    <name evidence="2" type="ORF">MGR_0229</name>
</gene>
<dbReference type="HAMAP" id="MF_00678">
    <property type="entry name" value="UPF0262"/>
    <property type="match status" value="1"/>
</dbReference>
<dbReference type="AlphaFoldDB" id="A4TUG2"/>
<dbReference type="EMBL" id="CU459003">
    <property type="protein sequence ID" value="CAM74269.1"/>
    <property type="molecule type" value="Genomic_DNA"/>
</dbReference>
<comment type="similarity">
    <text evidence="1">Belongs to the UPF0262 family.</text>
</comment>
<dbReference type="InterPro" id="IPR008321">
    <property type="entry name" value="UCP032146"/>
</dbReference>
<proteinExistence type="inferred from homology"/>
<accession>A4TUG2</accession>
<dbReference type="PIRSF" id="PIRSF032146">
    <property type="entry name" value="UCP032146"/>
    <property type="match status" value="1"/>
</dbReference>
<reference evidence="2" key="1">
    <citation type="journal article" date="2007" name="J. Bacteriol.">
        <title>Comparative genome analysis of four magnetotactic bacteria reveals a complex set of group-specific genes implicated in magnetosome biomineralization and function.</title>
        <authorList>
            <person name="Richter M."/>
            <person name="Kube M."/>
            <person name="Bazylinski D.A."/>
            <person name="Lombardot T."/>
            <person name="Gloeckner F.O."/>
            <person name="Reinhardt R."/>
            <person name="Schueler D."/>
        </authorList>
    </citation>
    <scope>NUCLEOTIDE SEQUENCE</scope>
    <source>
        <strain evidence="2">MSR-1</strain>
    </source>
</reference>
<dbReference type="RefSeq" id="WP_024078633.1">
    <property type="nucleotide sequence ID" value="NZ_CP027527.1"/>
</dbReference>
<name>A4TUG2_9PROT</name>